<dbReference type="STRING" id="1123510.GCA_000620025_01401"/>
<evidence type="ECO:0000313" key="2">
    <source>
        <dbReference type="EMBL" id="BBG29972.1"/>
    </source>
</evidence>
<reference evidence="2 3" key="1">
    <citation type="submission" date="2018-09" db="EMBL/GenBank/DDBJ databases">
        <title>Zymobacter palmae IAM14233 (=T109) whole genome analysis.</title>
        <authorList>
            <person name="Yanase H."/>
        </authorList>
    </citation>
    <scope>NUCLEOTIDE SEQUENCE [LARGE SCALE GENOMIC DNA]</scope>
    <source>
        <strain evidence="2 3">IAM14233</strain>
    </source>
</reference>
<protein>
    <submittedName>
        <fullName evidence="2">IMP dehydrogenase/GMP reductase</fullName>
    </submittedName>
</protein>
<feature type="region of interest" description="Disordered" evidence="1">
    <location>
        <begin position="48"/>
        <end position="91"/>
    </location>
</feature>
<dbReference type="RefSeq" id="WP_027704799.1">
    <property type="nucleotide sequence ID" value="NZ_AP018933.1"/>
</dbReference>
<sequence length="91" mass="9479">MKILNMHTAALHVSGPAGERFMIAPGHSEEVPDETDIALFSAGGLINIIEPPAPTDESEPEPQSEPEQSDDTKSKGKGKGGKNADNAAGDQ</sequence>
<dbReference type="KEGG" id="zpl:ZBT109_1212"/>
<organism evidence="2 3">
    <name type="scientific">Zymobacter palmae</name>
    <dbReference type="NCBI Taxonomy" id="33074"/>
    <lineage>
        <taxon>Bacteria</taxon>
        <taxon>Pseudomonadati</taxon>
        <taxon>Pseudomonadota</taxon>
        <taxon>Gammaproteobacteria</taxon>
        <taxon>Oceanospirillales</taxon>
        <taxon>Halomonadaceae</taxon>
        <taxon>Zymobacter group</taxon>
        <taxon>Zymobacter</taxon>
    </lineage>
</organism>
<keyword evidence="3" id="KW-1185">Reference proteome</keyword>
<evidence type="ECO:0000256" key="1">
    <source>
        <dbReference type="SAM" id="MobiDB-lite"/>
    </source>
</evidence>
<dbReference type="AlphaFoldDB" id="A0A348HEC0"/>
<gene>
    <name evidence="2" type="ORF">ZBT109_1212</name>
</gene>
<proteinExistence type="predicted"/>
<name>A0A348HEC0_9GAMM</name>
<evidence type="ECO:0000313" key="3">
    <source>
        <dbReference type="Proteomes" id="UP000267342"/>
    </source>
</evidence>
<dbReference type="EMBL" id="AP018933">
    <property type="protein sequence ID" value="BBG29972.1"/>
    <property type="molecule type" value="Genomic_DNA"/>
</dbReference>
<dbReference type="Proteomes" id="UP000267342">
    <property type="component" value="Chromosome"/>
</dbReference>
<accession>A0A348HEC0</accession>
<feature type="compositionally biased region" description="Acidic residues" evidence="1">
    <location>
        <begin position="56"/>
        <end position="69"/>
    </location>
</feature>